<gene>
    <name evidence="2" type="ORF">CKY47_11045</name>
</gene>
<dbReference type="InterPro" id="IPR043917">
    <property type="entry name" value="DUF5753"/>
</dbReference>
<protein>
    <submittedName>
        <fullName evidence="2">Transcriptional regulator</fullName>
    </submittedName>
</protein>
<sequence length="281" mass="31583">MPRRAQATVRSRRLAVTLRRLRRATGMTGADVAKAVEMSASKISRVESAESGLYLDDVEKLLDFYRVTKKERVHLLDLARNAEQRGLLRLTNDNYPEDWQTWADFEDEANGLLFYEPLVIPGLAQTAEYARWVIEATGPGLSEDRVDALVASRMARQGLLSRKTPLMLHAIIEQVAVERPFGEPGAHTRQVRHLLDAAERPNITVQVVPTGAGFHGGLSGPFVILEYDEEPSLVLLENKVSSLFLDEDEHIEVYEKTWAQLRELAYSEQDTAAYLRGIIDA</sequence>
<evidence type="ECO:0000259" key="1">
    <source>
        <dbReference type="PROSITE" id="PS50943"/>
    </source>
</evidence>
<evidence type="ECO:0000313" key="2">
    <source>
        <dbReference type="EMBL" id="MDQ2584510.1"/>
    </source>
</evidence>
<dbReference type="Gene3D" id="1.10.260.40">
    <property type="entry name" value="lambda repressor-like DNA-binding domains"/>
    <property type="match status" value="1"/>
</dbReference>
<dbReference type="InterPro" id="IPR001387">
    <property type="entry name" value="Cro/C1-type_HTH"/>
</dbReference>
<feature type="domain" description="HTH cro/C1-type" evidence="1">
    <location>
        <begin position="18"/>
        <end position="72"/>
    </location>
</feature>
<dbReference type="Proteomes" id="UP001225605">
    <property type="component" value="Unassembled WGS sequence"/>
</dbReference>
<accession>A0ABU0WXC5</accession>
<evidence type="ECO:0000313" key="3">
    <source>
        <dbReference type="Proteomes" id="UP001225605"/>
    </source>
</evidence>
<organism evidence="2 3">
    <name type="scientific">Saccharothrix yanglingensis</name>
    <dbReference type="NCBI Taxonomy" id="659496"/>
    <lineage>
        <taxon>Bacteria</taxon>
        <taxon>Bacillati</taxon>
        <taxon>Actinomycetota</taxon>
        <taxon>Actinomycetes</taxon>
        <taxon>Pseudonocardiales</taxon>
        <taxon>Pseudonocardiaceae</taxon>
        <taxon>Saccharothrix</taxon>
    </lineage>
</organism>
<reference evidence="2 3" key="1">
    <citation type="submission" date="2017-06" db="EMBL/GenBank/DDBJ databases">
        <title>Cultured bacterium strain Saccharothrix yanglingensis Hhs.015.</title>
        <authorList>
            <person name="Xia Y."/>
        </authorList>
    </citation>
    <scope>NUCLEOTIDE SEQUENCE [LARGE SCALE GENOMIC DNA]</scope>
    <source>
        <strain evidence="2 3">Hhs.015</strain>
    </source>
</reference>
<keyword evidence="3" id="KW-1185">Reference proteome</keyword>
<comment type="caution">
    <text evidence="2">The sequence shown here is derived from an EMBL/GenBank/DDBJ whole genome shotgun (WGS) entry which is preliminary data.</text>
</comment>
<dbReference type="CDD" id="cd00093">
    <property type="entry name" value="HTH_XRE"/>
    <property type="match status" value="1"/>
</dbReference>
<dbReference type="RefSeq" id="WP_306745651.1">
    <property type="nucleotide sequence ID" value="NZ_NSDM01000004.1"/>
</dbReference>
<dbReference type="EMBL" id="NSDM01000004">
    <property type="protein sequence ID" value="MDQ2584510.1"/>
    <property type="molecule type" value="Genomic_DNA"/>
</dbReference>
<dbReference type="SMART" id="SM00530">
    <property type="entry name" value="HTH_XRE"/>
    <property type="match status" value="1"/>
</dbReference>
<dbReference type="Pfam" id="PF19054">
    <property type="entry name" value="DUF5753"/>
    <property type="match status" value="1"/>
</dbReference>
<dbReference type="InterPro" id="IPR010982">
    <property type="entry name" value="Lambda_DNA-bd_dom_sf"/>
</dbReference>
<dbReference type="PROSITE" id="PS50943">
    <property type="entry name" value="HTH_CROC1"/>
    <property type="match status" value="1"/>
</dbReference>
<proteinExistence type="predicted"/>
<dbReference type="SUPFAM" id="SSF47413">
    <property type="entry name" value="lambda repressor-like DNA-binding domains"/>
    <property type="match status" value="1"/>
</dbReference>
<name>A0ABU0WXC5_9PSEU</name>
<dbReference type="Pfam" id="PF13560">
    <property type="entry name" value="HTH_31"/>
    <property type="match status" value="1"/>
</dbReference>